<evidence type="ECO:0000313" key="2">
    <source>
        <dbReference type="Proteomes" id="UP000181969"/>
    </source>
</evidence>
<dbReference type="Proteomes" id="UP000181969">
    <property type="component" value="Unassembled WGS sequence"/>
</dbReference>
<evidence type="ECO:0000313" key="1">
    <source>
        <dbReference type="EMBL" id="SFL51895.1"/>
    </source>
</evidence>
<sequence>MSYLKKKNIQVYMDFCKGSLKITKQIKKCVYNKKIIDYILSNP</sequence>
<protein>
    <submittedName>
        <fullName evidence="1">Uncharacterized protein</fullName>
    </submittedName>
</protein>
<proteinExistence type="predicted"/>
<dbReference type="AlphaFoldDB" id="A0A1I4IC72"/>
<dbReference type="EMBL" id="FOTJ01000015">
    <property type="protein sequence ID" value="SFL51895.1"/>
    <property type="molecule type" value="Genomic_DNA"/>
</dbReference>
<organism evidence="1 2">
    <name type="scientific">Lactococcus garvieae</name>
    <dbReference type="NCBI Taxonomy" id="1363"/>
    <lineage>
        <taxon>Bacteria</taxon>
        <taxon>Bacillati</taxon>
        <taxon>Bacillota</taxon>
        <taxon>Bacilli</taxon>
        <taxon>Lactobacillales</taxon>
        <taxon>Streptococcaceae</taxon>
        <taxon>Lactococcus</taxon>
    </lineage>
</organism>
<gene>
    <name evidence="1" type="ORF">SAMN05216438_11514</name>
</gene>
<accession>A0A1I4IC72</accession>
<name>A0A1I4IC72_9LACT</name>
<reference evidence="1 2" key="1">
    <citation type="submission" date="2016-10" db="EMBL/GenBank/DDBJ databases">
        <authorList>
            <person name="de Groot N.N."/>
        </authorList>
    </citation>
    <scope>NUCLEOTIDE SEQUENCE [LARGE SCALE GENOMIC DNA]</scope>
    <source>
        <strain evidence="1 2">M79</strain>
    </source>
</reference>